<evidence type="ECO:0000256" key="9">
    <source>
        <dbReference type="ARBA" id="ARBA00049933"/>
    </source>
</evidence>
<dbReference type="STRING" id="288705.RSal33209_3439"/>
<dbReference type="SMART" id="SM00893">
    <property type="entry name" value="ETF"/>
    <property type="match status" value="1"/>
</dbReference>
<proteinExistence type="inferred from homology"/>
<dbReference type="InterPro" id="IPR014730">
    <property type="entry name" value="ETF_a/b_N"/>
</dbReference>
<dbReference type="CDD" id="cd01714">
    <property type="entry name" value="ETF_beta"/>
    <property type="match status" value="1"/>
</dbReference>
<name>A9WVC7_RENSM</name>
<dbReference type="Pfam" id="PF01012">
    <property type="entry name" value="ETF"/>
    <property type="match status" value="1"/>
</dbReference>
<dbReference type="HOGENOM" id="CLU_060196_2_0_11"/>
<reference evidence="12" key="1">
    <citation type="journal article" date="2008" name="J. Bacteriol.">
        <title>Genome sequence of the fish pathogen Renibacterium salmoninarum suggests reductive evolution away from an environmental Arthrobacter ancestor.</title>
        <authorList>
            <person name="Wiens G.D."/>
            <person name="Rockey D.D."/>
            <person name="Wu Z."/>
            <person name="Chang J."/>
            <person name="Levy R."/>
            <person name="Crane S."/>
            <person name="Chen D.S."/>
            <person name="Capri G.R."/>
            <person name="Burnett J.R."/>
            <person name="Sudheesh P.S."/>
            <person name="Schipma M.J."/>
            <person name="Burd H."/>
            <person name="Bhattacharyya A."/>
            <person name="Rhodes L.D."/>
            <person name="Kaul R."/>
            <person name="Strom M.S."/>
        </authorList>
    </citation>
    <scope>NUCLEOTIDE SEQUENCE [LARGE SCALE GENOMIC DNA]</scope>
    <source>
        <strain evidence="12">ATCC 33209 / DSM 20767 / JCM 11484 / NBRC 15589 / NCIMB 2235</strain>
    </source>
</reference>
<comment type="similarity">
    <text evidence="2">Belongs to the ETF beta-subunit/FixA family.</text>
</comment>
<evidence type="ECO:0000256" key="1">
    <source>
        <dbReference type="ARBA" id="ARBA00001974"/>
    </source>
</evidence>
<evidence type="ECO:0000313" key="12">
    <source>
        <dbReference type="Proteomes" id="UP000002007"/>
    </source>
</evidence>
<evidence type="ECO:0000256" key="6">
    <source>
        <dbReference type="ARBA" id="ARBA00022982"/>
    </source>
</evidence>
<dbReference type="PANTHER" id="PTHR21294">
    <property type="entry name" value="ELECTRON TRANSFER FLAVOPROTEIN BETA-SUBUNIT"/>
    <property type="match status" value="1"/>
</dbReference>
<keyword evidence="6" id="KW-0249">Electron transport</keyword>
<evidence type="ECO:0000256" key="7">
    <source>
        <dbReference type="ARBA" id="ARBA00025649"/>
    </source>
</evidence>
<dbReference type="PROSITE" id="PS01065">
    <property type="entry name" value="ETF_BETA"/>
    <property type="match status" value="1"/>
</dbReference>
<protein>
    <recommendedName>
        <fullName evidence="4">Electron transfer flavoprotein subunit beta</fullName>
    </recommendedName>
    <alternativeName>
        <fullName evidence="8">Electron transfer flavoprotein small subunit</fullName>
    </alternativeName>
</protein>
<dbReference type="GO" id="GO:0009055">
    <property type="term" value="F:electron transfer activity"/>
    <property type="evidence" value="ECO:0007669"/>
    <property type="project" value="InterPro"/>
</dbReference>
<evidence type="ECO:0000313" key="11">
    <source>
        <dbReference type="EMBL" id="ABY25148.1"/>
    </source>
</evidence>
<evidence type="ECO:0000256" key="4">
    <source>
        <dbReference type="ARBA" id="ARBA00016797"/>
    </source>
</evidence>
<dbReference type="EMBL" id="CP000910">
    <property type="protein sequence ID" value="ABY25148.1"/>
    <property type="molecule type" value="Genomic_DNA"/>
</dbReference>
<feature type="domain" description="Electron transfer flavoprotein alpha/beta-subunit N-terminal" evidence="10">
    <location>
        <begin position="44"/>
        <end position="234"/>
    </location>
</feature>
<evidence type="ECO:0000259" key="10">
    <source>
        <dbReference type="SMART" id="SM00893"/>
    </source>
</evidence>
<dbReference type="PIRSF" id="PIRSF000090">
    <property type="entry name" value="Beta-ETF"/>
    <property type="match status" value="1"/>
</dbReference>
<dbReference type="GO" id="GO:0005829">
    <property type="term" value="C:cytosol"/>
    <property type="evidence" value="ECO:0007669"/>
    <property type="project" value="TreeGrafter"/>
</dbReference>
<comment type="cofactor">
    <cofactor evidence="9">
        <name>AMP</name>
        <dbReference type="ChEBI" id="CHEBI:456215"/>
    </cofactor>
</comment>
<evidence type="ECO:0000256" key="8">
    <source>
        <dbReference type="ARBA" id="ARBA00042002"/>
    </source>
</evidence>
<dbReference type="InterPro" id="IPR033948">
    <property type="entry name" value="ETF_beta_N"/>
</dbReference>
<comment type="function">
    <text evidence="7">The electron transfer flavoprotein serves as a specific electron acceptor for other dehydrogenases. It transfers the electrons to the main respiratory chain via ETF-ubiquinone oxidoreductase (ETF dehydrogenase).</text>
</comment>
<evidence type="ECO:0000256" key="2">
    <source>
        <dbReference type="ARBA" id="ARBA00007557"/>
    </source>
</evidence>
<dbReference type="eggNOG" id="COG2086">
    <property type="taxonomic scope" value="Bacteria"/>
</dbReference>
<comment type="cofactor">
    <cofactor evidence="1">
        <name>FAD</name>
        <dbReference type="ChEBI" id="CHEBI:57692"/>
    </cofactor>
</comment>
<dbReference type="AlphaFoldDB" id="A9WVC7"/>
<dbReference type="SUPFAM" id="SSF52402">
    <property type="entry name" value="Adenine nucleotide alpha hydrolases-like"/>
    <property type="match status" value="1"/>
</dbReference>
<keyword evidence="5" id="KW-0813">Transport</keyword>
<gene>
    <name evidence="11" type="ordered locus">RSal33209_3439</name>
</gene>
<accession>A9WVC7</accession>
<dbReference type="Proteomes" id="UP000002007">
    <property type="component" value="Chromosome"/>
</dbReference>
<dbReference type="InterPro" id="IPR012255">
    <property type="entry name" value="ETF_b"/>
</dbReference>
<dbReference type="InterPro" id="IPR000049">
    <property type="entry name" value="ET-Flavoprotein_bsu_CS"/>
</dbReference>
<comment type="subunit">
    <text evidence="3">Heterodimer of an alpha and a beta subunit.</text>
</comment>
<evidence type="ECO:0000256" key="5">
    <source>
        <dbReference type="ARBA" id="ARBA00022448"/>
    </source>
</evidence>
<organism evidence="11 12">
    <name type="scientific">Renibacterium salmoninarum (strain ATCC 33209 / DSM 20767 / JCM 11484 / NBRC 15589 / NCIMB 2235)</name>
    <dbReference type="NCBI Taxonomy" id="288705"/>
    <lineage>
        <taxon>Bacteria</taxon>
        <taxon>Bacillati</taxon>
        <taxon>Actinomycetota</taxon>
        <taxon>Actinomycetes</taxon>
        <taxon>Micrococcales</taxon>
        <taxon>Micrococcaceae</taxon>
        <taxon>Renibacterium</taxon>
    </lineage>
</organism>
<dbReference type="Gene3D" id="3.40.50.620">
    <property type="entry name" value="HUPs"/>
    <property type="match status" value="1"/>
</dbReference>
<dbReference type="KEGG" id="rsa:RSal33209_3439"/>
<dbReference type="PANTHER" id="PTHR21294:SF8">
    <property type="entry name" value="ELECTRON TRANSFER FLAVOPROTEIN SUBUNIT BETA"/>
    <property type="match status" value="1"/>
</dbReference>
<dbReference type="InterPro" id="IPR014729">
    <property type="entry name" value="Rossmann-like_a/b/a_fold"/>
</dbReference>
<sequence>MRIQAAPEGTAEKFRPKRNESMKIIVLVKQVPDTGEERKLDPTTGWLDRQASDPIADEINERALEVALQYKDSDKKTEVVVLSMGPTDATQAMRKALSMGADSAVHVLDDGLAGADVTRTAAALAAAVKLTGFDVVIAGNESTDGRAGVVPAMIAEHLGLPLLGSLLSADIQEGSVSGERQGDDGTFNVHAPLPAVVTVTERSAEARFPNFKGIMTAKKKPVTVLSLGELGISAPAEGRSVIVSVGERPPRAAGKKIVDDGNAAAELAEFLVAGRLV</sequence>
<keyword evidence="12" id="KW-1185">Reference proteome</keyword>
<evidence type="ECO:0000256" key="3">
    <source>
        <dbReference type="ARBA" id="ARBA00011355"/>
    </source>
</evidence>